<keyword evidence="2" id="KW-1185">Reference proteome</keyword>
<dbReference type="InParanoid" id="A0A0V0QHI7"/>
<organism evidence="1 2">
    <name type="scientific">Pseudocohnilembus persalinus</name>
    <name type="common">Ciliate</name>
    <dbReference type="NCBI Taxonomy" id="266149"/>
    <lineage>
        <taxon>Eukaryota</taxon>
        <taxon>Sar</taxon>
        <taxon>Alveolata</taxon>
        <taxon>Ciliophora</taxon>
        <taxon>Intramacronucleata</taxon>
        <taxon>Oligohymenophorea</taxon>
        <taxon>Scuticociliatia</taxon>
        <taxon>Philasterida</taxon>
        <taxon>Pseudocohnilembidae</taxon>
        <taxon>Pseudocohnilembus</taxon>
    </lineage>
</organism>
<name>A0A0V0QHI7_PSEPJ</name>
<dbReference type="AlphaFoldDB" id="A0A0V0QHI7"/>
<dbReference type="OMA" id="MAREHEN"/>
<sequence length="247" mass="28810">MDQLETQETKDKQQKQIANTFKILNNFIEQQFKIQHPYLTKKHDLCKHPNGCLAHLFDISISGVAVGYLSKTAVQLIINLIKNMKQLKQAPIKELFKILINKDSLKFGLVPGTQLFLMQFMQCALRYIRNKEGNSNAFFSGFISGLCILLIKKDFRQIFALYLFVRALDWSFQAYNMCFETVNNPDNFNKFANKNMYEDIADTSIRAAWIQKKNKQLFLKGIKPFDAQNRMYIKHGGSPQIRIKQFY</sequence>
<gene>
    <name evidence="1" type="ORF">PPERSA_01595</name>
</gene>
<dbReference type="EMBL" id="LDAU01000166">
    <property type="protein sequence ID" value="KRX01725.1"/>
    <property type="molecule type" value="Genomic_DNA"/>
</dbReference>
<accession>A0A0V0QHI7</accession>
<proteinExistence type="predicted"/>
<evidence type="ECO:0000313" key="2">
    <source>
        <dbReference type="Proteomes" id="UP000054937"/>
    </source>
</evidence>
<comment type="caution">
    <text evidence="1">The sequence shown here is derived from an EMBL/GenBank/DDBJ whole genome shotgun (WGS) entry which is preliminary data.</text>
</comment>
<protein>
    <recommendedName>
        <fullName evidence="3">Transmembrane protein</fullName>
    </recommendedName>
</protein>
<dbReference type="OrthoDB" id="291792at2759"/>
<reference evidence="1 2" key="1">
    <citation type="journal article" date="2015" name="Sci. Rep.">
        <title>Genome of the facultative scuticociliatosis pathogen Pseudocohnilembus persalinus provides insight into its virulence through horizontal gene transfer.</title>
        <authorList>
            <person name="Xiong J."/>
            <person name="Wang G."/>
            <person name="Cheng J."/>
            <person name="Tian M."/>
            <person name="Pan X."/>
            <person name="Warren A."/>
            <person name="Jiang C."/>
            <person name="Yuan D."/>
            <person name="Miao W."/>
        </authorList>
    </citation>
    <scope>NUCLEOTIDE SEQUENCE [LARGE SCALE GENOMIC DNA]</scope>
    <source>
        <strain evidence="1">36N120E</strain>
    </source>
</reference>
<evidence type="ECO:0000313" key="1">
    <source>
        <dbReference type="EMBL" id="KRX01725.1"/>
    </source>
</evidence>
<evidence type="ECO:0008006" key="3">
    <source>
        <dbReference type="Google" id="ProtNLM"/>
    </source>
</evidence>
<dbReference type="Proteomes" id="UP000054937">
    <property type="component" value="Unassembled WGS sequence"/>
</dbReference>